<dbReference type="AlphaFoldDB" id="A0A2T0URS9"/>
<gene>
    <name evidence="1" type="ORF">B0I28_102246</name>
</gene>
<name>A0A2T0URS9_9ACTN</name>
<proteinExistence type="predicted"/>
<sequence length="43" mass="4780">MWKKILIVAGVATVAFVVAKKVKSINDDRTLWHEATTSAEDVH</sequence>
<dbReference type="NCBIfam" id="NF038356">
    <property type="entry name" value="actino_DLW39"/>
    <property type="match status" value="1"/>
</dbReference>
<accession>A0A2T0URS9</accession>
<evidence type="ECO:0000313" key="1">
    <source>
        <dbReference type="EMBL" id="PRY60639.1"/>
    </source>
</evidence>
<protein>
    <submittedName>
        <fullName evidence="1">Uncharacterized protein</fullName>
    </submittedName>
</protein>
<organism evidence="1 2">
    <name type="scientific">Glycomyces artemisiae</name>
    <dbReference type="NCBI Taxonomy" id="1076443"/>
    <lineage>
        <taxon>Bacteria</taxon>
        <taxon>Bacillati</taxon>
        <taxon>Actinomycetota</taxon>
        <taxon>Actinomycetes</taxon>
        <taxon>Glycomycetales</taxon>
        <taxon>Glycomycetaceae</taxon>
        <taxon>Glycomyces</taxon>
    </lineage>
</organism>
<reference evidence="1 2" key="1">
    <citation type="submission" date="2018-03" db="EMBL/GenBank/DDBJ databases">
        <title>Genomic Encyclopedia of Type Strains, Phase III (KMG-III): the genomes of soil and plant-associated and newly described type strains.</title>
        <authorList>
            <person name="Whitman W."/>
        </authorList>
    </citation>
    <scope>NUCLEOTIDE SEQUENCE [LARGE SCALE GENOMIC DNA]</scope>
    <source>
        <strain evidence="1 2">CGMCC 4.7067</strain>
    </source>
</reference>
<keyword evidence="2" id="KW-1185">Reference proteome</keyword>
<dbReference type="EMBL" id="PVTJ01000002">
    <property type="protein sequence ID" value="PRY60639.1"/>
    <property type="molecule type" value="Genomic_DNA"/>
</dbReference>
<dbReference type="Proteomes" id="UP000238176">
    <property type="component" value="Unassembled WGS sequence"/>
</dbReference>
<dbReference type="RefSeq" id="WP_219926587.1">
    <property type="nucleotide sequence ID" value="NZ_PVTJ01000002.1"/>
</dbReference>
<evidence type="ECO:0000313" key="2">
    <source>
        <dbReference type="Proteomes" id="UP000238176"/>
    </source>
</evidence>
<comment type="caution">
    <text evidence="1">The sequence shown here is derived from an EMBL/GenBank/DDBJ whole genome shotgun (WGS) entry which is preliminary data.</text>
</comment>
<dbReference type="InterPro" id="IPR047990">
    <property type="entry name" value="DLW39-like"/>
</dbReference>